<dbReference type="AlphaFoldDB" id="A0A9X6TT95"/>
<protein>
    <submittedName>
        <fullName evidence="2">Uncharacterized protein</fullName>
    </submittedName>
</protein>
<dbReference type="EMBL" id="NVMD01000078">
    <property type="protein sequence ID" value="PED10340.1"/>
    <property type="molecule type" value="Genomic_DNA"/>
</dbReference>
<proteinExistence type="predicted"/>
<comment type="caution">
    <text evidence="2">The sequence shown here is derived from an EMBL/GenBank/DDBJ whole genome shotgun (WGS) entry which is preliminary data.</text>
</comment>
<evidence type="ECO:0000313" key="3">
    <source>
        <dbReference type="Proteomes" id="UP000220127"/>
    </source>
</evidence>
<accession>A0A9X6TT95</accession>
<sequence>MEKYHGKSTEQIIQKLMPGSVRSSVVMVWVVINFMILTPFLFPPTFTIYL</sequence>
<organism evidence="2 3">
    <name type="scientific">Bacillus thuringiensis</name>
    <dbReference type="NCBI Taxonomy" id="1428"/>
    <lineage>
        <taxon>Bacteria</taxon>
        <taxon>Bacillati</taxon>
        <taxon>Bacillota</taxon>
        <taxon>Bacilli</taxon>
        <taxon>Bacillales</taxon>
        <taxon>Bacillaceae</taxon>
        <taxon>Bacillus</taxon>
        <taxon>Bacillus cereus group</taxon>
    </lineage>
</organism>
<name>A0A9X6TT95_BACTU</name>
<evidence type="ECO:0000313" key="2">
    <source>
        <dbReference type="EMBL" id="PED10340.1"/>
    </source>
</evidence>
<feature type="non-terminal residue" evidence="2">
    <location>
        <position position="50"/>
    </location>
</feature>
<gene>
    <name evidence="2" type="ORF">CON01_32905</name>
</gene>
<keyword evidence="1" id="KW-1133">Transmembrane helix</keyword>
<keyword evidence="1" id="KW-0812">Transmembrane</keyword>
<keyword evidence="1" id="KW-0472">Membrane</keyword>
<dbReference type="Proteomes" id="UP000220127">
    <property type="component" value="Unassembled WGS sequence"/>
</dbReference>
<reference evidence="2 3" key="1">
    <citation type="submission" date="2017-09" db="EMBL/GenBank/DDBJ databases">
        <title>Large-scale bioinformatics analysis of Bacillus genomes uncovers conserved roles of natural products in bacterial physiology.</title>
        <authorList>
            <consortium name="Agbiome Team Llc"/>
            <person name="Bleich R.M."/>
            <person name="Grubbs K.J."/>
            <person name="Santa Maria K.C."/>
            <person name="Allen S.E."/>
            <person name="Farag S."/>
            <person name="Shank E.A."/>
            <person name="Bowers A."/>
        </authorList>
    </citation>
    <scope>NUCLEOTIDE SEQUENCE [LARGE SCALE GENOMIC DNA]</scope>
    <source>
        <strain evidence="2 3">AFS094940</strain>
    </source>
</reference>
<feature type="transmembrane region" description="Helical" evidence="1">
    <location>
        <begin position="21"/>
        <end position="42"/>
    </location>
</feature>
<evidence type="ECO:0000256" key="1">
    <source>
        <dbReference type="SAM" id="Phobius"/>
    </source>
</evidence>